<protein>
    <submittedName>
        <fullName evidence="1">Uncharacterized protein</fullName>
    </submittedName>
</protein>
<dbReference type="EMBL" id="JAOTJD010000006">
    <property type="protein sequence ID" value="MFD3263321.1"/>
    <property type="molecule type" value="Genomic_DNA"/>
</dbReference>
<evidence type="ECO:0000313" key="2">
    <source>
        <dbReference type="Proteomes" id="UP001598130"/>
    </source>
</evidence>
<keyword evidence="2" id="KW-1185">Reference proteome</keyword>
<gene>
    <name evidence="1" type="ORF">OCL97_04980</name>
</gene>
<proteinExistence type="predicted"/>
<name>A0ABW6CMI2_9CAUL</name>
<comment type="caution">
    <text evidence="1">The sequence shown here is derived from an EMBL/GenBank/DDBJ whole genome shotgun (WGS) entry which is preliminary data.</text>
</comment>
<reference evidence="1 2" key="1">
    <citation type="submission" date="2022-09" db="EMBL/GenBank/DDBJ databases">
        <title>New species of Phenylobacterium.</title>
        <authorList>
            <person name="Mieszkin S."/>
        </authorList>
    </citation>
    <scope>NUCLEOTIDE SEQUENCE [LARGE SCALE GENOMIC DNA]</scope>
    <source>
        <strain evidence="1 2">HK31-G</strain>
    </source>
</reference>
<sequence length="154" mass="16612">MFGDGCSLWPTPTASDAGYFPDIELAAQEVSLKGPADIAAESGGQFSLSNAARQWSTLWMILQACGWRAEMLTSRSTPPVRVAFKHGKASFASGLISNPRFFEMAMGWPVGWTDAEAPVTGWSHWKRRSRGALCEVLSVFEGPEGACVAVQPES</sequence>
<dbReference type="Proteomes" id="UP001598130">
    <property type="component" value="Unassembled WGS sequence"/>
</dbReference>
<evidence type="ECO:0000313" key="1">
    <source>
        <dbReference type="EMBL" id="MFD3263321.1"/>
    </source>
</evidence>
<dbReference type="RefSeq" id="WP_377368251.1">
    <property type="nucleotide sequence ID" value="NZ_JAOTJD010000006.1"/>
</dbReference>
<organism evidence="1 2">
    <name type="scientific">Phenylobacterium ferrooxidans</name>
    <dbReference type="NCBI Taxonomy" id="2982689"/>
    <lineage>
        <taxon>Bacteria</taxon>
        <taxon>Pseudomonadati</taxon>
        <taxon>Pseudomonadota</taxon>
        <taxon>Alphaproteobacteria</taxon>
        <taxon>Caulobacterales</taxon>
        <taxon>Caulobacteraceae</taxon>
        <taxon>Phenylobacterium</taxon>
    </lineage>
</organism>
<accession>A0ABW6CMI2</accession>